<dbReference type="EMBL" id="RHHT01000041">
    <property type="protein sequence ID" value="RNB76006.1"/>
    <property type="molecule type" value="Genomic_DNA"/>
</dbReference>
<dbReference type="Gene3D" id="3.30.70.360">
    <property type="match status" value="1"/>
</dbReference>
<dbReference type="Proteomes" id="UP000281915">
    <property type="component" value="Unassembled WGS sequence"/>
</dbReference>
<evidence type="ECO:0000313" key="8">
    <source>
        <dbReference type="Proteomes" id="UP000281915"/>
    </source>
</evidence>
<gene>
    <name evidence="7" type="ORF">EDM58_18060</name>
</gene>
<evidence type="ECO:0000256" key="1">
    <source>
        <dbReference type="ARBA" id="ARBA00001947"/>
    </source>
</evidence>
<keyword evidence="4" id="KW-0378">Hydrolase</keyword>
<dbReference type="InterPro" id="IPR002933">
    <property type="entry name" value="Peptidase_M20"/>
</dbReference>
<evidence type="ECO:0000313" key="7">
    <source>
        <dbReference type="EMBL" id="RNB76006.1"/>
    </source>
</evidence>
<keyword evidence="3" id="KW-0479">Metal-binding</keyword>
<dbReference type="GO" id="GO:0016787">
    <property type="term" value="F:hydrolase activity"/>
    <property type="evidence" value="ECO:0007669"/>
    <property type="project" value="UniProtKB-KW"/>
</dbReference>
<sequence length="383" mass="41728">MPPHIENKDRKGKKDVVGMEKPLLALLSDLIRMEATTATAINQSATFCAEWLNRHGVKTEILMNQGLKSVVASKGARKPGKPTVVLNGHLDVVPGEPHLFEPKLVEDRLYARGSYDMLGAVAAMMMAMVELREEELDCNVLLQLVPDEETGGMKGTGFLAQNGFLGDFVICGEPTNLHIAVQAKGVLQLKVQVTGVAAHGSRPWLGKNAILSAMDVYRKIEGLDFLKQSTAFYDRPSFNIARIEAGGALNQVPDACSFCLDIRYLPGQDRDEILSDIRQAVPEASVSVLQEGAPVLTPAGDPYVQLLSQTTSTVADMPVRMFGQDGSADTRFFAAHGIPAVEFGPIGANHHGPDEYVDIRSLFTYQQILQKFVQSIQGREDVK</sequence>
<comment type="caution">
    <text evidence="7">The sequence shown here is derived from an EMBL/GenBank/DDBJ whole genome shotgun (WGS) entry which is preliminary data.</text>
</comment>
<reference evidence="7 8" key="1">
    <citation type="submission" date="2018-10" db="EMBL/GenBank/DDBJ databases">
        <title>Phylogenomics of Brevibacillus.</title>
        <authorList>
            <person name="Dunlap C."/>
        </authorList>
    </citation>
    <scope>NUCLEOTIDE SEQUENCE [LARGE SCALE GENOMIC DNA]</scope>
    <source>
        <strain evidence="7 8">JCM 15085</strain>
    </source>
</reference>
<comment type="cofactor">
    <cofactor evidence="1">
        <name>Zn(2+)</name>
        <dbReference type="ChEBI" id="CHEBI:29105"/>
    </cofactor>
</comment>
<dbReference type="PANTHER" id="PTHR43808:SF8">
    <property type="entry name" value="PEPTIDASE M20 DIMERISATION DOMAIN-CONTAINING PROTEIN"/>
    <property type="match status" value="1"/>
</dbReference>
<evidence type="ECO:0000256" key="3">
    <source>
        <dbReference type="ARBA" id="ARBA00022723"/>
    </source>
</evidence>
<evidence type="ECO:0000256" key="4">
    <source>
        <dbReference type="ARBA" id="ARBA00022801"/>
    </source>
</evidence>
<organism evidence="7 8">
    <name type="scientific">Brevibacillus panacihumi</name>
    <dbReference type="NCBI Taxonomy" id="497735"/>
    <lineage>
        <taxon>Bacteria</taxon>
        <taxon>Bacillati</taxon>
        <taxon>Bacillota</taxon>
        <taxon>Bacilli</taxon>
        <taxon>Bacillales</taxon>
        <taxon>Paenibacillaceae</taxon>
        <taxon>Brevibacillus</taxon>
    </lineage>
</organism>
<proteinExistence type="inferred from homology"/>
<keyword evidence="5" id="KW-0862">Zinc</keyword>
<evidence type="ECO:0000256" key="5">
    <source>
        <dbReference type="ARBA" id="ARBA00022833"/>
    </source>
</evidence>
<dbReference type="GO" id="GO:0046872">
    <property type="term" value="F:metal ion binding"/>
    <property type="evidence" value="ECO:0007669"/>
    <property type="project" value="UniProtKB-KW"/>
</dbReference>
<comment type="similarity">
    <text evidence="2">Belongs to the peptidase M20A family.</text>
</comment>
<feature type="domain" description="Peptidase M20 dimerisation" evidence="6">
    <location>
        <begin position="183"/>
        <end position="284"/>
    </location>
</feature>
<name>A0A3M8CJS0_9BACL</name>
<dbReference type="InterPro" id="IPR050072">
    <property type="entry name" value="Peptidase_M20A"/>
</dbReference>
<evidence type="ECO:0000256" key="2">
    <source>
        <dbReference type="ARBA" id="ARBA00006247"/>
    </source>
</evidence>
<dbReference type="Pfam" id="PF01546">
    <property type="entry name" value="Peptidase_M20"/>
    <property type="match status" value="1"/>
</dbReference>
<evidence type="ECO:0000259" key="6">
    <source>
        <dbReference type="Pfam" id="PF07687"/>
    </source>
</evidence>
<protein>
    <submittedName>
        <fullName evidence="7">M20 family peptidase</fullName>
    </submittedName>
</protein>
<dbReference type="Pfam" id="PF07687">
    <property type="entry name" value="M20_dimer"/>
    <property type="match status" value="1"/>
</dbReference>
<accession>A0A3M8CJS0</accession>
<dbReference type="Gene3D" id="3.40.630.10">
    <property type="entry name" value="Zn peptidases"/>
    <property type="match status" value="1"/>
</dbReference>
<dbReference type="SUPFAM" id="SSF55031">
    <property type="entry name" value="Bacterial exopeptidase dimerisation domain"/>
    <property type="match status" value="1"/>
</dbReference>
<dbReference type="InterPro" id="IPR011650">
    <property type="entry name" value="Peptidase_M20_dimer"/>
</dbReference>
<dbReference type="InterPro" id="IPR036264">
    <property type="entry name" value="Bact_exopeptidase_dim_dom"/>
</dbReference>
<dbReference type="AlphaFoldDB" id="A0A3M8CJS0"/>
<dbReference type="PANTHER" id="PTHR43808">
    <property type="entry name" value="ACETYLORNITHINE DEACETYLASE"/>
    <property type="match status" value="1"/>
</dbReference>
<dbReference type="SUPFAM" id="SSF53187">
    <property type="entry name" value="Zn-dependent exopeptidases"/>
    <property type="match status" value="1"/>
</dbReference>
<dbReference type="RefSeq" id="WP_122914562.1">
    <property type="nucleotide sequence ID" value="NZ_RHHT01000041.1"/>
</dbReference>